<sequence>MFWWIWDRISGSWSFDSKISPISSKSNSSHSLSGESSLSFGINPAFCKALSTFSCQSARNIRDWKRCSYHIDRYFPLMFWSSSPTFSATWFWKTSPSLKICPKSCVESISAIPSCSPFSCCCDCSGIWDLTYSVLCLGSEGCARFRASLSLRLLFFITCTWYRSLIELYHPFGLFSVSEFSSLDSSPSESIVCTSSWGWVEVLITSSFCSCASTCLSLLCVWCSCGSICCVWISTSLCSSCSTISSVWICISFECPIFDCSVFSMWLSCATGLSVSDWACPFAICTELVCSVWPPQSSQCVQASISFFCSKSMCSFFSISLILR</sequence>
<name>A0AAD1UAL4_EUPCR</name>
<proteinExistence type="predicted"/>
<gene>
    <name evidence="1" type="ORF">ECRASSUSDP1_LOCUS3076</name>
</gene>
<dbReference type="EMBL" id="CAMPGE010002945">
    <property type="protein sequence ID" value="CAI2361763.1"/>
    <property type="molecule type" value="Genomic_DNA"/>
</dbReference>
<keyword evidence="2" id="KW-1185">Reference proteome</keyword>
<accession>A0AAD1UAL4</accession>
<organism evidence="1 2">
    <name type="scientific">Euplotes crassus</name>
    <dbReference type="NCBI Taxonomy" id="5936"/>
    <lineage>
        <taxon>Eukaryota</taxon>
        <taxon>Sar</taxon>
        <taxon>Alveolata</taxon>
        <taxon>Ciliophora</taxon>
        <taxon>Intramacronucleata</taxon>
        <taxon>Spirotrichea</taxon>
        <taxon>Hypotrichia</taxon>
        <taxon>Euplotida</taxon>
        <taxon>Euplotidae</taxon>
        <taxon>Moneuplotes</taxon>
    </lineage>
</organism>
<reference evidence="1" key="1">
    <citation type="submission" date="2023-07" db="EMBL/GenBank/DDBJ databases">
        <authorList>
            <consortium name="AG Swart"/>
            <person name="Singh M."/>
            <person name="Singh A."/>
            <person name="Seah K."/>
            <person name="Emmerich C."/>
        </authorList>
    </citation>
    <scope>NUCLEOTIDE SEQUENCE</scope>
    <source>
        <strain evidence="1">DP1</strain>
    </source>
</reference>
<dbReference type="Proteomes" id="UP001295684">
    <property type="component" value="Unassembled WGS sequence"/>
</dbReference>
<dbReference type="AlphaFoldDB" id="A0AAD1UAL4"/>
<comment type="caution">
    <text evidence="1">The sequence shown here is derived from an EMBL/GenBank/DDBJ whole genome shotgun (WGS) entry which is preliminary data.</text>
</comment>
<evidence type="ECO:0000313" key="2">
    <source>
        <dbReference type="Proteomes" id="UP001295684"/>
    </source>
</evidence>
<evidence type="ECO:0000313" key="1">
    <source>
        <dbReference type="EMBL" id="CAI2361763.1"/>
    </source>
</evidence>
<protein>
    <submittedName>
        <fullName evidence="1">Uncharacterized protein</fullName>
    </submittedName>
</protein>